<proteinExistence type="predicted"/>
<feature type="region of interest" description="Disordered" evidence="1">
    <location>
        <begin position="253"/>
        <end position="295"/>
    </location>
</feature>
<feature type="compositionally biased region" description="Basic and acidic residues" evidence="1">
    <location>
        <begin position="27"/>
        <end position="37"/>
    </location>
</feature>
<feature type="compositionally biased region" description="Basic residues" evidence="1">
    <location>
        <begin position="74"/>
        <end position="88"/>
    </location>
</feature>
<comment type="caution">
    <text evidence="2">The sequence shown here is derived from an EMBL/GenBank/DDBJ whole genome shotgun (WGS) entry which is preliminary data.</text>
</comment>
<feature type="compositionally biased region" description="Basic and acidic residues" evidence="1">
    <location>
        <begin position="55"/>
        <end position="73"/>
    </location>
</feature>
<feature type="compositionally biased region" description="Basic residues" evidence="1">
    <location>
        <begin position="38"/>
        <end position="54"/>
    </location>
</feature>
<evidence type="ECO:0000313" key="3">
    <source>
        <dbReference type="Proteomes" id="UP000756921"/>
    </source>
</evidence>
<name>A0A9P6KUM3_9PLEO</name>
<gene>
    <name evidence="2" type="ORF">PMIN01_01588</name>
</gene>
<sequence length="295" mass="32161">MVDNRTNAPRRRSLRDAPPLPSGSRNTRRDSGADRRRERTRARSSSPPRRRAHSRDRERERERERDVTWDTAKRHQHTKNSTRTRTRTRSTANIDHYSPPARTPAKRPTTSPPRPARRTNPLAISSPHEDRTVLDATAAHAARSSENSPDRCIASEDDAAPAHFPPLRNVCRHPALVNDILLESLRVVDYLQRSTVSDARPYRASPEVAGYLEHLRERCPGALVGGRMDGQGRSLERVGSVGVGGSVTSAVADLEGADGAGDAGEAGPGDAAGAGPDWYNAAWGDDSDDAAKGDV</sequence>
<dbReference type="EMBL" id="WJXW01000002">
    <property type="protein sequence ID" value="KAF9738954.1"/>
    <property type="molecule type" value="Genomic_DNA"/>
</dbReference>
<dbReference type="AlphaFoldDB" id="A0A9P6KUM3"/>
<evidence type="ECO:0000256" key="1">
    <source>
        <dbReference type="SAM" id="MobiDB-lite"/>
    </source>
</evidence>
<organism evidence="2 3">
    <name type="scientific">Paraphaeosphaeria minitans</name>
    <dbReference type="NCBI Taxonomy" id="565426"/>
    <lineage>
        <taxon>Eukaryota</taxon>
        <taxon>Fungi</taxon>
        <taxon>Dikarya</taxon>
        <taxon>Ascomycota</taxon>
        <taxon>Pezizomycotina</taxon>
        <taxon>Dothideomycetes</taxon>
        <taxon>Pleosporomycetidae</taxon>
        <taxon>Pleosporales</taxon>
        <taxon>Massarineae</taxon>
        <taxon>Didymosphaeriaceae</taxon>
        <taxon>Paraphaeosphaeria</taxon>
    </lineage>
</organism>
<reference evidence="2" key="1">
    <citation type="journal article" date="2020" name="Mol. Plant Microbe Interact.">
        <title>Genome Sequence of the Biocontrol Agent Coniothyrium minitans strain Conio (IMI 134523).</title>
        <authorList>
            <person name="Patel D."/>
            <person name="Shittu T.A."/>
            <person name="Baroncelli R."/>
            <person name="Muthumeenakshi S."/>
            <person name="Osborne T.H."/>
            <person name="Janganan T.K."/>
            <person name="Sreenivasaprasad S."/>
        </authorList>
    </citation>
    <scope>NUCLEOTIDE SEQUENCE</scope>
    <source>
        <strain evidence="2">Conio</strain>
    </source>
</reference>
<accession>A0A9P6KUM3</accession>
<keyword evidence="3" id="KW-1185">Reference proteome</keyword>
<feature type="region of interest" description="Disordered" evidence="1">
    <location>
        <begin position="1"/>
        <end position="130"/>
    </location>
</feature>
<dbReference type="OrthoDB" id="10508816at2759"/>
<feature type="compositionally biased region" description="Gly residues" evidence="1">
    <location>
        <begin position="258"/>
        <end position="272"/>
    </location>
</feature>
<protein>
    <submittedName>
        <fullName evidence="2">Uncharacterized protein</fullName>
    </submittedName>
</protein>
<dbReference type="Proteomes" id="UP000756921">
    <property type="component" value="Unassembled WGS sequence"/>
</dbReference>
<evidence type="ECO:0000313" key="2">
    <source>
        <dbReference type="EMBL" id="KAF9738954.1"/>
    </source>
</evidence>